<sequence>MSAGLDPNVKWMEKQMIEPTPQEGCVVPTETNEDEAWFHWNTPLHRALWLGELDMAKELLQAGADPNLLNAFGQTPLHEAVRWGRYDIVAFLVQSGANLNIPSRKISLWWEDDKTQVEAVGDFLPIHLAMMYAAASVIQLLVDGGADVCPEMGPWTLLDLAILSQDYETASLLLSHGVQLPIPSSDSSCTKQQARNLLAIITSNRLIPPADAHTAYCYALYKTYRSKTSSTDVTTLEQFIDALHAQLYEIAEIEKRDFIKNLCDRCVGFQSFFNHRSRSGAACDLEYLVHENRAQLEASASEGCSLCGLLADLLAKTAPRTIESIHGAEKVDSTGQDTPVRLQVPSKAFAASNSDFDFQHLTLRYGMSQSKFMLTAIDECSIPNSCVVDDIHLGTGSLRAMWTAKDWLETCKASHGECQRMFQATNNKQYPSRLIDVGQENPFLTDNVDASARYAALSYCWGPPHETLLTTQATLEAHKERIALSCLPNTLRDAVLATKALDLRYIWIDALCIVQDDPQDWAAEIAIMHSIYLNAELTLTSLVTKSSNDNLFQSRTGQSPYPVPLNLWVRKGKRPRFKAGKVQGHGLYRDWLEDNPDVEGPVNMRGWTLQEQLLSQRMLYFGRGILQWECACTFATEADPAKGLPWFSLESRGRIQTKLAVRGLPGLQPMPGLPEPEARPYSVWRSQLEGFTRRQLSNPSDRLVAFWAVSKSMEPILENKFVGGIWLGDKLLESLCWNKLAPALQKPASPSWTWASFEGPISFDYLDRAGRAPGILPLATLVSSDAETDLTTYQPRGSLTLRSRLYPAQALVDVVSNQELPLNSNWSLDYQDCAIERCWAFEMLQFEKGPEPTGYGYPRWLDGREPSRVFLLLGEEDVGRFRRVGVGMVSFGNKKDYDAWISQVAGQEERALTLVRESLFEDRGHEHRREHPADLLARGKSRRKKKQTRLGL</sequence>
<evidence type="ECO:0000259" key="3">
    <source>
        <dbReference type="Pfam" id="PF06985"/>
    </source>
</evidence>
<protein>
    <recommendedName>
        <fullName evidence="3">Heterokaryon incompatibility domain-containing protein</fullName>
    </recommendedName>
</protein>
<dbReference type="Pfam" id="PF12796">
    <property type="entry name" value="Ank_2"/>
    <property type="match status" value="1"/>
</dbReference>
<dbReference type="OrthoDB" id="426293at2759"/>
<evidence type="ECO:0000313" key="5">
    <source>
        <dbReference type="Proteomes" id="UP000717696"/>
    </source>
</evidence>
<dbReference type="Pfam" id="PF06985">
    <property type="entry name" value="HET"/>
    <property type="match status" value="1"/>
</dbReference>
<feature type="domain" description="Heterokaryon incompatibility" evidence="3">
    <location>
        <begin position="454"/>
        <end position="611"/>
    </location>
</feature>
<dbReference type="PANTHER" id="PTHR33112">
    <property type="entry name" value="DOMAIN PROTEIN, PUTATIVE-RELATED"/>
    <property type="match status" value="1"/>
</dbReference>
<dbReference type="PANTHER" id="PTHR33112:SF16">
    <property type="entry name" value="HETEROKARYON INCOMPATIBILITY DOMAIN-CONTAINING PROTEIN"/>
    <property type="match status" value="1"/>
</dbReference>
<feature type="region of interest" description="Disordered" evidence="2">
    <location>
        <begin position="923"/>
        <end position="952"/>
    </location>
</feature>
<feature type="repeat" description="ANK" evidence="1">
    <location>
        <begin position="72"/>
        <end position="104"/>
    </location>
</feature>
<dbReference type="InterPro" id="IPR010730">
    <property type="entry name" value="HET"/>
</dbReference>
<dbReference type="SUPFAM" id="SSF48403">
    <property type="entry name" value="Ankyrin repeat"/>
    <property type="match status" value="1"/>
</dbReference>
<dbReference type="InterPro" id="IPR002110">
    <property type="entry name" value="Ankyrin_rpt"/>
</dbReference>
<dbReference type="AlphaFoldDB" id="A0A9P9IGA4"/>
<name>A0A9P9IGA4_9HYPO</name>
<proteinExistence type="predicted"/>
<evidence type="ECO:0000313" key="4">
    <source>
        <dbReference type="EMBL" id="KAH7118579.1"/>
    </source>
</evidence>
<dbReference type="PROSITE" id="PS50297">
    <property type="entry name" value="ANK_REP_REGION"/>
    <property type="match status" value="2"/>
</dbReference>
<feature type="compositionally biased region" description="Basic and acidic residues" evidence="2">
    <location>
        <begin position="923"/>
        <end position="933"/>
    </location>
</feature>
<accession>A0A9P9IGA4</accession>
<reference evidence="4" key="1">
    <citation type="journal article" date="2021" name="Nat. Commun.">
        <title>Genetic determinants of endophytism in the Arabidopsis root mycobiome.</title>
        <authorList>
            <person name="Mesny F."/>
            <person name="Miyauchi S."/>
            <person name="Thiergart T."/>
            <person name="Pickel B."/>
            <person name="Atanasova L."/>
            <person name="Karlsson M."/>
            <person name="Huettel B."/>
            <person name="Barry K.W."/>
            <person name="Haridas S."/>
            <person name="Chen C."/>
            <person name="Bauer D."/>
            <person name="Andreopoulos W."/>
            <person name="Pangilinan J."/>
            <person name="LaButti K."/>
            <person name="Riley R."/>
            <person name="Lipzen A."/>
            <person name="Clum A."/>
            <person name="Drula E."/>
            <person name="Henrissat B."/>
            <person name="Kohler A."/>
            <person name="Grigoriev I.V."/>
            <person name="Martin F.M."/>
            <person name="Hacquard S."/>
        </authorList>
    </citation>
    <scope>NUCLEOTIDE SEQUENCE</scope>
    <source>
        <strain evidence="4">MPI-CAGE-AT-0021</strain>
    </source>
</reference>
<evidence type="ECO:0000256" key="2">
    <source>
        <dbReference type="SAM" id="MobiDB-lite"/>
    </source>
</evidence>
<keyword evidence="1" id="KW-0040">ANK repeat</keyword>
<dbReference type="Proteomes" id="UP000717696">
    <property type="component" value="Unassembled WGS sequence"/>
</dbReference>
<evidence type="ECO:0000256" key="1">
    <source>
        <dbReference type="PROSITE-ProRule" id="PRU00023"/>
    </source>
</evidence>
<dbReference type="PROSITE" id="PS50088">
    <property type="entry name" value="ANK_REPEAT"/>
    <property type="match status" value="2"/>
</dbReference>
<keyword evidence="5" id="KW-1185">Reference proteome</keyword>
<organism evidence="4 5">
    <name type="scientific">Dactylonectria estremocensis</name>
    <dbReference type="NCBI Taxonomy" id="1079267"/>
    <lineage>
        <taxon>Eukaryota</taxon>
        <taxon>Fungi</taxon>
        <taxon>Dikarya</taxon>
        <taxon>Ascomycota</taxon>
        <taxon>Pezizomycotina</taxon>
        <taxon>Sordariomycetes</taxon>
        <taxon>Hypocreomycetidae</taxon>
        <taxon>Hypocreales</taxon>
        <taxon>Nectriaceae</taxon>
        <taxon>Dactylonectria</taxon>
    </lineage>
</organism>
<feature type="repeat" description="ANK" evidence="1">
    <location>
        <begin position="39"/>
        <end position="71"/>
    </location>
</feature>
<dbReference type="InterPro" id="IPR036770">
    <property type="entry name" value="Ankyrin_rpt-contain_sf"/>
</dbReference>
<dbReference type="EMBL" id="JAGMUU010000031">
    <property type="protein sequence ID" value="KAH7118579.1"/>
    <property type="molecule type" value="Genomic_DNA"/>
</dbReference>
<feature type="compositionally biased region" description="Basic residues" evidence="2">
    <location>
        <begin position="939"/>
        <end position="952"/>
    </location>
</feature>
<comment type="caution">
    <text evidence="4">The sequence shown here is derived from an EMBL/GenBank/DDBJ whole genome shotgun (WGS) entry which is preliminary data.</text>
</comment>
<dbReference type="SMART" id="SM00248">
    <property type="entry name" value="ANK"/>
    <property type="match status" value="4"/>
</dbReference>
<gene>
    <name evidence="4" type="ORF">B0J13DRAFT_458258</name>
</gene>
<dbReference type="Gene3D" id="1.25.40.20">
    <property type="entry name" value="Ankyrin repeat-containing domain"/>
    <property type="match status" value="1"/>
</dbReference>